<dbReference type="EMBL" id="FQYO01000003">
    <property type="protein sequence ID" value="SHI79309.1"/>
    <property type="molecule type" value="Genomic_DNA"/>
</dbReference>
<organism evidence="12 13">
    <name type="scientific">Wenxinia saemankumensis</name>
    <dbReference type="NCBI Taxonomy" id="1447782"/>
    <lineage>
        <taxon>Bacteria</taxon>
        <taxon>Pseudomonadati</taxon>
        <taxon>Pseudomonadota</taxon>
        <taxon>Alphaproteobacteria</taxon>
        <taxon>Rhodobacterales</taxon>
        <taxon>Roseobacteraceae</taxon>
        <taxon>Wenxinia</taxon>
    </lineage>
</organism>
<comment type="function">
    <text evidence="8 10 11">Involved in peptidoglycan biosynthesis. Transports lipid-linked peptidoglycan precursors from the inner to the outer leaflet of the cytoplasmic membrane.</text>
</comment>
<dbReference type="PIRSF" id="PIRSF002869">
    <property type="entry name" value="MviN"/>
    <property type="match status" value="1"/>
</dbReference>
<reference evidence="12 13" key="1">
    <citation type="submission" date="2016-11" db="EMBL/GenBank/DDBJ databases">
        <authorList>
            <person name="Jaros S."/>
            <person name="Januszkiewicz K."/>
            <person name="Wedrychowicz H."/>
        </authorList>
    </citation>
    <scope>NUCLEOTIDE SEQUENCE [LARGE SCALE GENOMIC DNA]</scope>
    <source>
        <strain evidence="12 13">DSM 100565</strain>
    </source>
</reference>
<keyword evidence="2 10" id="KW-1003">Cell membrane</keyword>
<feature type="transmembrane region" description="Helical" evidence="10">
    <location>
        <begin position="426"/>
        <end position="444"/>
    </location>
</feature>
<protein>
    <recommendedName>
        <fullName evidence="10">Probable lipid II flippase MurJ</fullName>
    </recommendedName>
</protein>
<dbReference type="PRINTS" id="PR01806">
    <property type="entry name" value="VIRFACTRMVIN"/>
</dbReference>
<accession>A0A1M6E1M7</accession>
<dbReference type="PANTHER" id="PTHR47019">
    <property type="entry name" value="LIPID II FLIPPASE MURJ"/>
    <property type="match status" value="1"/>
</dbReference>
<evidence type="ECO:0000256" key="1">
    <source>
        <dbReference type="ARBA" id="ARBA00004651"/>
    </source>
</evidence>
<evidence type="ECO:0000256" key="2">
    <source>
        <dbReference type="ARBA" id="ARBA00022475"/>
    </source>
</evidence>
<dbReference type="RefSeq" id="WP_073328493.1">
    <property type="nucleotide sequence ID" value="NZ_FQYO01000003.1"/>
</dbReference>
<feature type="transmembrane region" description="Helical" evidence="10">
    <location>
        <begin position="205"/>
        <end position="224"/>
    </location>
</feature>
<dbReference type="UniPathway" id="UPA00219"/>
<proteinExistence type="inferred from homology"/>
<comment type="pathway">
    <text evidence="10">Cell wall biogenesis; peptidoglycan biosynthesis.</text>
</comment>
<dbReference type="NCBIfam" id="TIGR01695">
    <property type="entry name" value="murJ_mviN"/>
    <property type="match status" value="1"/>
</dbReference>
<dbReference type="GO" id="GO:0071555">
    <property type="term" value="P:cell wall organization"/>
    <property type="evidence" value="ECO:0007669"/>
    <property type="project" value="UniProtKB-UniRule"/>
</dbReference>
<feature type="transmembrane region" description="Helical" evidence="10">
    <location>
        <begin position="464"/>
        <end position="487"/>
    </location>
</feature>
<sequence>MKPIRLVTGFLTVGVWTLMSRVLGFARDILMAAILGTGPVAEAFLIAFSLPNMFRRFFAEGAFNMAFVPMFAKKLESGEQPERFAQEAFVAMAALLTLFTVIGIVAMPGLVWLMASGFAGDERFGLAVEYGRIAFPYILFISLAALLSGVLNATGRFAAAAAAPVLLNVVFIVALLGGRLLGVPVENAFGLGLDKLLRLQTGSTLAASVPIAGLVQLLLVWWAARRAGFAMAWRRPRLTPDLRRLTVIAVPALLAGGVVQINLLVGRQVASHFDGAVAWLSYADRLYQLPLGVIGIAVGIVLLPDLSRRLGAGDEAGGQGAFSRAAEFSLAMTLPATVALLVIPMPLVSVLFQRGAFGPDDAAATALAVMIYGLGLPAFVLQKCYQPLFYAREDTRSPFRYAVWAMVVNAAVAIGLSPVIGFAAAALATTLAGWAMVGLLWAGARRMGPAARLDARFRSRIWRIALASAGMGVILWLLQVVLITWLGSPVSRYPALALLVGGGIVCYFALAHLFGGMRITDLRRAVRR</sequence>
<evidence type="ECO:0000313" key="12">
    <source>
        <dbReference type="EMBL" id="SHI79309.1"/>
    </source>
</evidence>
<keyword evidence="10 11" id="KW-0813">Transport</keyword>
<dbReference type="Proteomes" id="UP000184292">
    <property type="component" value="Unassembled WGS sequence"/>
</dbReference>
<keyword evidence="4 10" id="KW-0133">Cell shape</keyword>
<dbReference type="HAMAP" id="MF_02078">
    <property type="entry name" value="MurJ_MviN"/>
    <property type="match status" value="1"/>
</dbReference>
<dbReference type="OrthoDB" id="9816572at2"/>
<dbReference type="GO" id="GO:0009252">
    <property type="term" value="P:peptidoglycan biosynthetic process"/>
    <property type="evidence" value="ECO:0007669"/>
    <property type="project" value="UniProtKB-UniRule"/>
</dbReference>
<feature type="transmembrane region" description="Helical" evidence="10">
    <location>
        <begin position="30"/>
        <end position="50"/>
    </location>
</feature>
<keyword evidence="10 11" id="KW-0961">Cell wall biogenesis/degradation</keyword>
<dbReference type="GO" id="GO:0034204">
    <property type="term" value="P:lipid translocation"/>
    <property type="evidence" value="ECO:0007669"/>
    <property type="project" value="TreeGrafter"/>
</dbReference>
<evidence type="ECO:0000256" key="11">
    <source>
        <dbReference type="PIRNR" id="PIRNR002869"/>
    </source>
</evidence>
<dbReference type="Pfam" id="PF03023">
    <property type="entry name" value="MurJ"/>
    <property type="match status" value="1"/>
</dbReference>
<dbReference type="GO" id="GO:0015648">
    <property type="term" value="F:lipid-linked peptidoglycan transporter activity"/>
    <property type="evidence" value="ECO:0007669"/>
    <property type="project" value="UniProtKB-UniRule"/>
</dbReference>
<evidence type="ECO:0000256" key="3">
    <source>
        <dbReference type="ARBA" id="ARBA00022692"/>
    </source>
</evidence>
<evidence type="ECO:0000313" key="13">
    <source>
        <dbReference type="Proteomes" id="UP000184292"/>
    </source>
</evidence>
<evidence type="ECO:0000256" key="6">
    <source>
        <dbReference type="ARBA" id="ARBA00022989"/>
    </source>
</evidence>
<feature type="transmembrane region" description="Helical" evidence="10">
    <location>
        <begin position="134"/>
        <end position="153"/>
    </location>
</feature>
<keyword evidence="10" id="KW-0997">Cell inner membrane</keyword>
<dbReference type="GO" id="GO:0008360">
    <property type="term" value="P:regulation of cell shape"/>
    <property type="evidence" value="ECO:0007669"/>
    <property type="project" value="UniProtKB-UniRule"/>
</dbReference>
<keyword evidence="13" id="KW-1185">Reference proteome</keyword>
<feature type="transmembrane region" description="Helical" evidence="10">
    <location>
        <begin position="245"/>
        <end position="266"/>
    </location>
</feature>
<dbReference type="InterPro" id="IPR051050">
    <property type="entry name" value="Lipid_II_flippase_MurJ/MviN"/>
</dbReference>
<keyword evidence="5 10" id="KW-0573">Peptidoglycan synthesis</keyword>
<dbReference type="CDD" id="cd13123">
    <property type="entry name" value="MATE_MurJ_like"/>
    <property type="match status" value="1"/>
</dbReference>
<evidence type="ECO:0000256" key="5">
    <source>
        <dbReference type="ARBA" id="ARBA00022984"/>
    </source>
</evidence>
<feature type="transmembrane region" description="Helical" evidence="10">
    <location>
        <begin position="286"/>
        <end position="307"/>
    </location>
</feature>
<gene>
    <name evidence="10" type="primary">murJ</name>
    <name evidence="12" type="ORF">SAMN05444417_1741</name>
</gene>
<keyword evidence="7 10" id="KW-0472">Membrane</keyword>
<comment type="subcellular location">
    <subcellularLocation>
        <location evidence="10">Cell inner membrane</location>
        <topology evidence="10">Multi-pass membrane protein</topology>
    </subcellularLocation>
    <subcellularLocation>
        <location evidence="1">Cell membrane</location>
        <topology evidence="1">Multi-pass membrane protein</topology>
    </subcellularLocation>
</comment>
<evidence type="ECO:0000256" key="4">
    <source>
        <dbReference type="ARBA" id="ARBA00022960"/>
    </source>
</evidence>
<feature type="transmembrane region" description="Helical" evidence="10">
    <location>
        <begin position="328"/>
        <end position="350"/>
    </location>
</feature>
<name>A0A1M6E1M7_9RHOB</name>
<evidence type="ECO:0000256" key="8">
    <source>
        <dbReference type="ARBA" id="ARBA00060041"/>
    </source>
</evidence>
<feature type="transmembrane region" description="Helical" evidence="10">
    <location>
        <begin position="89"/>
        <end position="114"/>
    </location>
</feature>
<dbReference type="PANTHER" id="PTHR47019:SF1">
    <property type="entry name" value="LIPID II FLIPPASE MURJ"/>
    <property type="match status" value="1"/>
</dbReference>
<feature type="transmembrane region" description="Helical" evidence="10">
    <location>
        <begin position="493"/>
        <end position="514"/>
    </location>
</feature>
<dbReference type="AlphaFoldDB" id="A0A1M6E1M7"/>
<feature type="transmembrane region" description="Helical" evidence="10">
    <location>
        <begin position="362"/>
        <end position="381"/>
    </location>
</feature>
<keyword evidence="3 10" id="KW-0812">Transmembrane</keyword>
<dbReference type="GO" id="GO:0005886">
    <property type="term" value="C:plasma membrane"/>
    <property type="evidence" value="ECO:0007669"/>
    <property type="project" value="UniProtKB-SubCell"/>
</dbReference>
<dbReference type="STRING" id="1447782.SAMN05444417_1741"/>
<keyword evidence="6 10" id="KW-1133">Transmembrane helix</keyword>
<dbReference type="InterPro" id="IPR004268">
    <property type="entry name" value="MurJ"/>
</dbReference>
<evidence type="ECO:0000256" key="10">
    <source>
        <dbReference type="HAMAP-Rule" id="MF_02078"/>
    </source>
</evidence>
<feature type="transmembrane region" description="Helical" evidence="10">
    <location>
        <begin position="401"/>
        <end position="420"/>
    </location>
</feature>
<comment type="similarity">
    <text evidence="9 10 11">Belongs to the MurJ/MviN family.</text>
</comment>
<evidence type="ECO:0000256" key="9">
    <source>
        <dbReference type="ARBA" id="ARBA00061532"/>
    </source>
</evidence>
<evidence type="ECO:0000256" key="7">
    <source>
        <dbReference type="ARBA" id="ARBA00023136"/>
    </source>
</evidence>
<feature type="transmembrane region" description="Helical" evidence="10">
    <location>
        <begin position="165"/>
        <end position="185"/>
    </location>
</feature>